<keyword evidence="3" id="KW-1185">Reference proteome</keyword>
<feature type="region of interest" description="Disordered" evidence="1">
    <location>
        <begin position="209"/>
        <end position="231"/>
    </location>
</feature>
<accession>A0A1G4AT33</accession>
<reference evidence="2 3" key="1">
    <citation type="submission" date="2016-09" db="EMBL/GenBank/DDBJ databases">
        <authorList>
            <person name="Capua I."/>
            <person name="De Benedictis P."/>
            <person name="Joannis T."/>
            <person name="Lombin L.H."/>
            <person name="Cattoli G."/>
        </authorList>
    </citation>
    <scope>NUCLEOTIDE SEQUENCE [LARGE SCALE GENOMIC DNA]</scope>
    <source>
        <strain evidence="2 3">IMI 309357</strain>
    </source>
</reference>
<dbReference type="EMBL" id="MJBS01000153">
    <property type="protein sequence ID" value="OHE92266.1"/>
    <property type="molecule type" value="Genomic_DNA"/>
</dbReference>
<evidence type="ECO:0000313" key="3">
    <source>
        <dbReference type="Proteomes" id="UP000176998"/>
    </source>
</evidence>
<sequence>MSRGPAYDAEPNGTAASSAASSSSSSPSSSSSSSGARRIGIQEYEDEFERGRARNRAEIEARVAQQQQERQQIYEEGRRVVGASVAMRRRVMAHSIASTNTVDRSRSRSAGPSLPITIPGADTDRRAAFRRAEMARRGGGHDGDSGNGSSGSDNGGYSPAELSAQATRLHRGIGVGPSWVDPAGRLRQLPLGTRLPSPVPLTEEELHRARTLGAQPLPPYPRRSPSPRSRPVFGPITYAEYMRRVIERAEEYRVFLGPRQI</sequence>
<proteinExistence type="predicted"/>
<dbReference type="OrthoDB" id="4849679at2759"/>
<dbReference type="Proteomes" id="UP000176998">
    <property type="component" value="Unassembled WGS sequence"/>
</dbReference>
<evidence type="ECO:0000313" key="2">
    <source>
        <dbReference type="EMBL" id="OHE92266.1"/>
    </source>
</evidence>
<feature type="region of interest" description="Disordered" evidence="1">
    <location>
        <begin position="96"/>
        <end position="160"/>
    </location>
</feature>
<feature type="region of interest" description="Disordered" evidence="1">
    <location>
        <begin position="1"/>
        <end position="51"/>
    </location>
</feature>
<dbReference type="RefSeq" id="XP_022469436.1">
    <property type="nucleotide sequence ID" value="XM_022624056.1"/>
</dbReference>
<dbReference type="AlphaFoldDB" id="A0A1G4AT33"/>
<feature type="compositionally biased region" description="Low complexity" evidence="1">
    <location>
        <begin position="15"/>
        <end position="34"/>
    </location>
</feature>
<name>A0A1G4AT33_9PEZI</name>
<evidence type="ECO:0000256" key="1">
    <source>
        <dbReference type="SAM" id="MobiDB-lite"/>
    </source>
</evidence>
<comment type="caution">
    <text evidence="2">The sequence shown here is derived from an EMBL/GenBank/DDBJ whole genome shotgun (WGS) entry which is preliminary data.</text>
</comment>
<gene>
    <name evidence="2" type="ORF">CORC01_12435</name>
</gene>
<organism evidence="2 3">
    <name type="scientific">Colletotrichum orchidophilum</name>
    <dbReference type="NCBI Taxonomy" id="1209926"/>
    <lineage>
        <taxon>Eukaryota</taxon>
        <taxon>Fungi</taxon>
        <taxon>Dikarya</taxon>
        <taxon>Ascomycota</taxon>
        <taxon>Pezizomycotina</taxon>
        <taxon>Sordariomycetes</taxon>
        <taxon>Hypocreomycetidae</taxon>
        <taxon>Glomerellales</taxon>
        <taxon>Glomerellaceae</taxon>
        <taxon>Colletotrichum</taxon>
    </lineage>
</organism>
<feature type="compositionally biased region" description="Basic and acidic residues" evidence="1">
    <location>
        <begin position="122"/>
        <end position="144"/>
    </location>
</feature>
<dbReference type="GeneID" id="34565566"/>
<protein>
    <submittedName>
        <fullName evidence="2">Uncharacterized protein</fullName>
    </submittedName>
</protein>